<feature type="region of interest" description="Disordered" evidence="1">
    <location>
        <begin position="459"/>
        <end position="504"/>
    </location>
</feature>
<feature type="region of interest" description="Disordered" evidence="1">
    <location>
        <begin position="359"/>
        <end position="395"/>
    </location>
</feature>
<comment type="caution">
    <text evidence="2">The sequence shown here is derived from an EMBL/GenBank/DDBJ whole genome shotgun (WGS) entry which is preliminary data.</text>
</comment>
<evidence type="ECO:0000313" key="3">
    <source>
        <dbReference type="Proteomes" id="UP000078397"/>
    </source>
</evidence>
<keyword evidence="3" id="KW-1185">Reference proteome</keyword>
<accession>A0A179FW17</accession>
<dbReference type="AlphaFoldDB" id="A0A179FW17"/>
<gene>
    <name evidence="2" type="ORF">VFPPC_11620</name>
</gene>
<feature type="compositionally biased region" description="Polar residues" evidence="1">
    <location>
        <begin position="149"/>
        <end position="162"/>
    </location>
</feature>
<dbReference type="Proteomes" id="UP000078397">
    <property type="component" value="Unassembled WGS sequence"/>
</dbReference>
<proteinExistence type="predicted"/>
<feature type="region of interest" description="Disordered" evidence="1">
    <location>
        <begin position="146"/>
        <end position="172"/>
    </location>
</feature>
<dbReference type="OrthoDB" id="5234017at2759"/>
<dbReference type="RefSeq" id="XP_018146123.1">
    <property type="nucleotide sequence ID" value="XM_018289747.1"/>
</dbReference>
<organism evidence="2 3">
    <name type="scientific">Pochonia chlamydosporia 170</name>
    <dbReference type="NCBI Taxonomy" id="1380566"/>
    <lineage>
        <taxon>Eukaryota</taxon>
        <taxon>Fungi</taxon>
        <taxon>Dikarya</taxon>
        <taxon>Ascomycota</taxon>
        <taxon>Pezizomycotina</taxon>
        <taxon>Sordariomycetes</taxon>
        <taxon>Hypocreomycetidae</taxon>
        <taxon>Hypocreales</taxon>
        <taxon>Clavicipitaceae</taxon>
        <taxon>Pochonia</taxon>
    </lineage>
</organism>
<dbReference type="KEGG" id="pchm:VFPPC_11620"/>
<reference evidence="2 3" key="1">
    <citation type="journal article" date="2016" name="PLoS Pathog.">
        <title>Biosynthesis of antibiotic leucinostatins in bio-control fungus Purpureocillium lilacinum and their inhibition on phytophthora revealed by genome mining.</title>
        <authorList>
            <person name="Wang G."/>
            <person name="Liu Z."/>
            <person name="Lin R."/>
            <person name="Li E."/>
            <person name="Mao Z."/>
            <person name="Ling J."/>
            <person name="Yang Y."/>
            <person name="Yin W.B."/>
            <person name="Xie B."/>
        </authorList>
    </citation>
    <scope>NUCLEOTIDE SEQUENCE [LARGE SCALE GENOMIC DNA]</scope>
    <source>
        <strain evidence="2">170</strain>
    </source>
</reference>
<evidence type="ECO:0000256" key="1">
    <source>
        <dbReference type="SAM" id="MobiDB-lite"/>
    </source>
</evidence>
<dbReference type="STRING" id="1380566.A0A179FW17"/>
<feature type="compositionally biased region" description="Basic residues" evidence="1">
    <location>
        <begin position="163"/>
        <end position="172"/>
    </location>
</feature>
<feature type="region of interest" description="Disordered" evidence="1">
    <location>
        <begin position="423"/>
        <end position="447"/>
    </location>
</feature>
<evidence type="ECO:0000313" key="2">
    <source>
        <dbReference type="EMBL" id="OAQ69273.1"/>
    </source>
</evidence>
<feature type="region of interest" description="Disordered" evidence="1">
    <location>
        <begin position="199"/>
        <end position="231"/>
    </location>
</feature>
<feature type="compositionally biased region" description="Polar residues" evidence="1">
    <location>
        <begin position="374"/>
        <end position="384"/>
    </location>
</feature>
<name>A0A179FW17_METCM</name>
<sequence length="665" mass="74306">METTKCPFSSLIECVNRHRKEFETVKTPLAEHEAKIAKVRLDFKHARSSLLHAESQNPDPEGGDERILELAMECGRELEKLDYNFKAARELEEMQYARATAPIRKALCIEVVQLLGVALVRECLQHLDEAQDNQQQERFTPERDIALQGQPTQSHAANLSKSLSRKRRAVDRHIKIPSKRNKLAAQQSRKVDGEPIKLRQAILRPARNRNRQSERHARASNGASADRHHESLKPMVPGRIYRTFYKSWCLALLLPTQNLEAVGVPETMETLGLTKNIPECYVYDSESQTFSWQRLYEDGGELESKRSYPVMYFDGAEFPGRASVGWVEADNLQEYDMTGPRGLTEHHKQAELYLEQMKSSHLDQNSPLRERDSQFSFDSPQNNEATHRQRSSSHELAVVEGHAAMEQDQASTSTGEVIDGVSTAKQAARDIHEDSNSSPITGDRISLDRETTHEVDEHLHYNSMPGSPGYEPDTAHAVSASGGSPGICRVSDNSPRGFSPRYSDQEFQSDGVILVRNGIGNELARLPPTTAHSSFRIQPAPLNSDLVRQTTGLKGSIASETATPSHQQMLGRFPPPPTNCAPGETSDLRLPPIQNVWASMLPMHPQLSSCPAPAPVPAAITKAHYQTSAHPVYRKLLPHSSFSGRRVLASTHGWPRPKAEHVFQR</sequence>
<protein>
    <submittedName>
        <fullName evidence="2">Uncharacterized protein</fullName>
    </submittedName>
</protein>
<feature type="region of interest" description="Disordered" evidence="1">
    <location>
        <begin position="561"/>
        <end position="586"/>
    </location>
</feature>
<dbReference type="GeneID" id="28853741"/>
<dbReference type="EMBL" id="LSBJ02000003">
    <property type="protein sequence ID" value="OAQ69273.1"/>
    <property type="molecule type" value="Genomic_DNA"/>
</dbReference>